<comment type="caution">
    <text evidence="17">The sequence shown here is derived from an EMBL/GenBank/DDBJ whole genome shotgun (WGS) entry which is preliminary data.</text>
</comment>
<feature type="binding site" evidence="15">
    <location>
        <position position="103"/>
    </location>
    <ligand>
        <name>Mg(2+)</name>
        <dbReference type="ChEBI" id="CHEBI:18420"/>
        <note>catalytic</note>
    </ligand>
</feature>
<evidence type="ECO:0000256" key="1">
    <source>
        <dbReference type="ARBA" id="ARBA00001946"/>
    </source>
</evidence>
<evidence type="ECO:0000256" key="13">
    <source>
        <dbReference type="ARBA" id="ARBA00023152"/>
    </source>
</evidence>
<feature type="binding site" evidence="15">
    <location>
        <position position="162"/>
    </location>
    <ligand>
        <name>substrate</name>
        <note>ligand shared between dimeric partners</note>
    </ligand>
</feature>
<dbReference type="GO" id="GO:0046872">
    <property type="term" value="F:metal ion binding"/>
    <property type="evidence" value="ECO:0007669"/>
    <property type="project" value="UniProtKB-KW"/>
</dbReference>
<dbReference type="AlphaFoldDB" id="A0A7Z0M5Q6"/>
<comment type="pathway">
    <text evidence="4 15">Carbohydrate degradation; glycolysis; D-glyceraldehyde 3-phosphate and glycerone phosphate from D-glucose: step 3/4.</text>
</comment>
<feature type="binding site" description="in other chain" evidence="15">
    <location>
        <begin position="253"/>
        <end position="256"/>
    </location>
    <ligand>
        <name>substrate</name>
        <note>ligand shared between dimeric partners</note>
    </ligand>
</feature>
<comment type="caution">
    <text evidence="15">Lacks conserved residue(s) required for the propagation of feature annotation.</text>
</comment>
<feature type="domain" description="Phosphofructokinase" evidence="16">
    <location>
        <begin position="3"/>
        <end position="279"/>
    </location>
</feature>
<accession>A0A7Z0M5Q6</accession>
<evidence type="ECO:0000256" key="7">
    <source>
        <dbReference type="ARBA" id="ARBA00022679"/>
    </source>
</evidence>
<feature type="binding site" evidence="15">
    <location>
        <position position="247"/>
    </location>
    <ligand>
        <name>substrate</name>
        <note>ligand shared between dimeric partners</note>
    </ligand>
</feature>
<evidence type="ECO:0000256" key="11">
    <source>
        <dbReference type="ARBA" id="ARBA00022840"/>
    </source>
</evidence>
<dbReference type="HAMAP" id="MF_00339">
    <property type="entry name" value="Phosphofructokinase_I_B1"/>
    <property type="match status" value="1"/>
</dbReference>
<proteinExistence type="inferred from homology"/>
<dbReference type="FunFam" id="3.40.50.460:FF:000002">
    <property type="entry name" value="ATP-dependent 6-phosphofructokinase"/>
    <property type="match status" value="1"/>
</dbReference>
<evidence type="ECO:0000256" key="2">
    <source>
        <dbReference type="ARBA" id="ARBA00002659"/>
    </source>
</evidence>
<dbReference type="GO" id="GO:0061621">
    <property type="term" value="P:canonical glycolysis"/>
    <property type="evidence" value="ECO:0007669"/>
    <property type="project" value="TreeGrafter"/>
</dbReference>
<comment type="catalytic activity">
    <reaction evidence="14 15">
        <text>beta-D-fructose 6-phosphate + ATP = beta-D-fructose 1,6-bisphosphate + ADP + H(+)</text>
        <dbReference type="Rhea" id="RHEA:16109"/>
        <dbReference type="ChEBI" id="CHEBI:15378"/>
        <dbReference type="ChEBI" id="CHEBI:30616"/>
        <dbReference type="ChEBI" id="CHEBI:32966"/>
        <dbReference type="ChEBI" id="CHEBI:57634"/>
        <dbReference type="ChEBI" id="CHEBI:456216"/>
        <dbReference type="EC" id="2.7.1.11"/>
    </reaction>
</comment>
<dbReference type="Gene3D" id="3.40.50.460">
    <property type="entry name" value="Phosphofructokinase domain"/>
    <property type="match status" value="1"/>
</dbReference>
<keyword evidence="6 15" id="KW-0021">Allosteric enzyme</keyword>
<comment type="subunit">
    <text evidence="15">Homotetramer.</text>
</comment>
<dbReference type="GO" id="GO:0070095">
    <property type="term" value="F:fructose-6-phosphate binding"/>
    <property type="evidence" value="ECO:0007669"/>
    <property type="project" value="TreeGrafter"/>
</dbReference>
<dbReference type="EMBL" id="JACBXX010000087">
    <property type="protein sequence ID" value="NYS96221.1"/>
    <property type="molecule type" value="Genomic_DNA"/>
</dbReference>
<evidence type="ECO:0000256" key="6">
    <source>
        <dbReference type="ARBA" id="ARBA00022533"/>
    </source>
</evidence>
<comment type="function">
    <text evidence="2 15">Catalyzes the phosphorylation of D-fructose 6-phosphate to fructose 1,6-bisphosphate by ATP, the first committing step of glycolysis.</text>
</comment>
<keyword evidence="8 15" id="KW-0479">Metal-binding</keyword>
<dbReference type="PRINTS" id="PR00476">
    <property type="entry name" value="PHFRCTKINASE"/>
</dbReference>
<evidence type="ECO:0000256" key="12">
    <source>
        <dbReference type="ARBA" id="ARBA00022842"/>
    </source>
</evidence>
<dbReference type="RefSeq" id="WP_179925006.1">
    <property type="nucleotide sequence ID" value="NZ_CATKDJ010000094.1"/>
</dbReference>
<dbReference type="EC" id="2.7.1.11" evidence="15"/>
<evidence type="ECO:0000313" key="18">
    <source>
        <dbReference type="Proteomes" id="UP000589521"/>
    </source>
</evidence>
<keyword evidence="10 15" id="KW-0418">Kinase</keyword>
<keyword evidence="12 15" id="KW-0460">Magnesium</keyword>
<feature type="binding site" description="in other chain" evidence="15">
    <location>
        <begin position="213"/>
        <end position="215"/>
    </location>
    <ligand>
        <name>ADP</name>
        <dbReference type="ChEBI" id="CHEBI:456216"/>
        <note>allosteric activator; ligand shared between dimeric partners</note>
    </ligand>
</feature>
<evidence type="ECO:0000256" key="5">
    <source>
        <dbReference type="ARBA" id="ARBA00022490"/>
    </source>
</evidence>
<feature type="binding site" evidence="15">
    <location>
        <begin position="72"/>
        <end position="73"/>
    </location>
    <ligand>
        <name>ATP</name>
        <dbReference type="ChEBI" id="CHEBI:30616"/>
    </ligand>
</feature>
<dbReference type="GO" id="GO:0006002">
    <property type="term" value="P:fructose 6-phosphate metabolic process"/>
    <property type="evidence" value="ECO:0007669"/>
    <property type="project" value="UniProtKB-UniRule"/>
</dbReference>
<dbReference type="InterPro" id="IPR035966">
    <property type="entry name" value="PKF_sf"/>
</dbReference>
<sequence>MKRIAVLTSGGDAPGMNAAIRAVVRQAISEGMEVYGIQEGYAGMVAGKFIELDVASVGNIVGRGGTFLGSARYPEFAQLEGQLKGIEQLKAHGIEGVVVIGGDGSYHGAMRLTEHGFPAVGVPGTIDNDIVGTDFTIGFDTAVTTAMDAIDKIRDTSASHRRTFVIEVMGRNAGDIALWAGIASGADNIVIPEENFDMDAIAATIRESYESGKKHNIIVLAEGVMSADEFGERLRESADEKDLRDLRVTELGHIQRGGAPTARDRVLASRMGAHAVKLLKEGRGGLAVGIRDEKMVESPILGTAEEGALFSLAADGKIIVNNPHKADLELADLNRHLATF</sequence>
<comment type="cofactor">
    <cofactor evidence="1 15">
        <name>Mg(2+)</name>
        <dbReference type="ChEBI" id="CHEBI:18420"/>
    </cofactor>
</comment>
<evidence type="ECO:0000256" key="8">
    <source>
        <dbReference type="ARBA" id="ARBA00022723"/>
    </source>
</evidence>
<evidence type="ECO:0000313" key="17">
    <source>
        <dbReference type="EMBL" id="NYS96221.1"/>
    </source>
</evidence>
<dbReference type="SUPFAM" id="SSF53784">
    <property type="entry name" value="Phosphofructokinase"/>
    <property type="match status" value="1"/>
</dbReference>
<dbReference type="GO" id="GO:0005945">
    <property type="term" value="C:6-phosphofructokinase complex"/>
    <property type="evidence" value="ECO:0007669"/>
    <property type="project" value="TreeGrafter"/>
</dbReference>
<dbReference type="InterPro" id="IPR015912">
    <property type="entry name" value="Phosphofructokinase_CS"/>
</dbReference>
<evidence type="ECO:0000256" key="14">
    <source>
        <dbReference type="ARBA" id="ARBA00048070"/>
    </source>
</evidence>
<feature type="binding site" description="in other chain" evidence="15">
    <location>
        <begin position="185"/>
        <end position="187"/>
    </location>
    <ligand>
        <name>ADP</name>
        <dbReference type="ChEBI" id="CHEBI:456216"/>
        <note>allosteric activator; ligand shared between dimeric partners</note>
    </ligand>
</feature>
<dbReference type="Pfam" id="PF00365">
    <property type="entry name" value="PFK"/>
    <property type="match status" value="1"/>
</dbReference>
<dbReference type="PANTHER" id="PTHR13697">
    <property type="entry name" value="PHOSPHOFRUCTOKINASE"/>
    <property type="match status" value="1"/>
</dbReference>
<dbReference type="PANTHER" id="PTHR13697:SF4">
    <property type="entry name" value="ATP-DEPENDENT 6-PHOSPHOFRUCTOKINASE"/>
    <property type="match status" value="1"/>
</dbReference>
<dbReference type="InterPro" id="IPR012003">
    <property type="entry name" value="ATP_PFK_prok-type"/>
</dbReference>
<feature type="binding site" evidence="15">
    <location>
        <begin position="21"/>
        <end position="25"/>
    </location>
    <ligand>
        <name>ADP</name>
        <dbReference type="ChEBI" id="CHEBI:456216"/>
        <note>allosteric activator; ligand shared between dimeric partners</note>
    </ligand>
</feature>
<dbReference type="FunFam" id="3.40.50.450:FF:000001">
    <property type="entry name" value="ATP-dependent 6-phosphofructokinase"/>
    <property type="match status" value="1"/>
</dbReference>
<dbReference type="UniPathway" id="UPA00109">
    <property type="reaction ID" value="UER00182"/>
</dbReference>
<evidence type="ECO:0000256" key="4">
    <source>
        <dbReference type="ARBA" id="ARBA00004679"/>
    </source>
</evidence>
<dbReference type="NCBIfam" id="TIGR02482">
    <property type="entry name" value="PFKA_ATP"/>
    <property type="match status" value="1"/>
</dbReference>
<feature type="binding site" description="in other chain" evidence="15">
    <location>
        <position position="154"/>
    </location>
    <ligand>
        <name>ADP</name>
        <dbReference type="ChEBI" id="CHEBI:456216"/>
        <note>allosteric activator; ligand shared between dimeric partners</note>
    </ligand>
</feature>
<evidence type="ECO:0000256" key="15">
    <source>
        <dbReference type="HAMAP-Rule" id="MF_00339"/>
    </source>
</evidence>
<evidence type="ECO:0000256" key="10">
    <source>
        <dbReference type="ARBA" id="ARBA00022777"/>
    </source>
</evidence>
<dbReference type="GO" id="GO:0030388">
    <property type="term" value="P:fructose 1,6-bisphosphate metabolic process"/>
    <property type="evidence" value="ECO:0007669"/>
    <property type="project" value="TreeGrafter"/>
</dbReference>
<comment type="subcellular location">
    <subcellularLocation>
        <location evidence="3 15">Cytoplasm</location>
    </subcellularLocation>
</comment>
<keyword evidence="7 15" id="KW-0808">Transferase</keyword>
<dbReference type="Gene3D" id="3.40.50.450">
    <property type="match status" value="1"/>
</dbReference>
<feature type="binding site" description="in other chain" evidence="15">
    <location>
        <position position="222"/>
    </location>
    <ligand>
        <name>substrate</name>
        <note>ligand shared between dimeric partners</note>
    </ligand>
</feature>
<evidence type="ECO:0000259" key="16">
    <source>
        <dbReference type="Pfam" id="PF00365"/>
    </source>
</evidence>
<dbReference type="GO" id="GO:0005524">
    <property type="term" value="F:ATP binding"/>
    <property type="evidence" value="ECO:0007669"/>
    <property type="project" value="UniProtKB-UniRule"/>
</dbReference>
<reference evidence="17 18" key="1">
    <citation type="submission" date="2020-07" db="EMBL/GenBank/DDBJ databases">
        <title>MOT database genomes.</title>
        <authorList>
            <person name="Joseph S."/>
            <person name="Aduse-Opoku J."/>
            <person name="Hashim A."/>
            <person name="Wade W."/>
            <person name="Curtis M."/>
        </authorList>
    </citation>
    <scope>NUCLEOTIDE SEQUENCE [LARGE SCALE GENOMIC DNA]</scope>
    <source>
        <strain evidence="17 18">STR</strain>
    </source>
</reference>
<dbReference type="GO" id="GO:0003872">
    <property type="term" value="F:6-phosphofructokinase activity"/>
    <property type="evidence" value="ECO:0007669"/>
    <property type="project" value="UniProtKB-UniRule"/>
</dbReference>
<feature type="binding site" description="in other chain" evidence="15">
    <location>
        <begin position="169"/>
        <end position="171"/>
    </location>
    <ligand>
        <name>substrate</name>
        <note>ligand shared between dimeric partners</note>
    </ligand>
</feature>
<dbReference type="NCBIfam" id="NF002872">
    <property type="entry name" value="PRK03202.1"/>
    <property type="match status" value="1"/>
</dbReference>
<keyword evidence="5 15" id="KW-0963">Cytoplasm</keyword>
<dbReference type="GO" id="GO:0042802">
    <property type="term" value="F:identical protein binding"/>
    <property type="evidence" value="ECO:0007669"/>
    <property type="project" value="TreeGrafter"/>
</dbReference>
<keyword evidence="13 15" id="KW-0324">Glycolysis</keyword>
<name>A0A7Z0M5Q6_9STRE</name>
<feature type="binding site" evidence="15">
    <location>
        <begin position="102"/>
        <end position="105"/>
    </location>
    <ligand>
        <name>ATP</name>
        <dbReference type="ChEBI" id="CHEBI:30616"/>
    </ligand>
</feature>
<feature type="binding site" evidence="15">
    <location>
        <position position="11"/>
    </location>
    <ligand>
        <name>ATP</name>
        <dbReference type="ChEBI" id="CHEBI:30616"/>
    </ligand>
</feature>
<dbReference type="PIRSF" id="PIRSF000532">
    <property type="entry name" value="ATP_PFK_prok"/>
    <property type="match status" value="1"/>
</dbReference>
<evidence type="ECO:0000256" key="3">
    <source>
        <dbReference type="ARBA" id="ARBA00004496"/>
    </source>
</evidence>
<dbReference type="InterPro" id="IPR022953">
    <property type="entry name" value="ATP_PFK"/>
</dbReference>
<dbReference type="GO" id="GO:0016208">
    <property type="term" value="F:AMP binding"/>
    <property type="evidence" value="ECO:0007669"/>
    <property type="project" value="TreeGrafter"/>
</dbReference>
<dbReference type="InterPro" id="IPR012828">
    <property type="entry name" value="PFKA_ATP_prok"/>
</dbReference>
<comment type="activity regulation">
    <text evidence="15">Allosterically activated by ADP and other diphosphonucleosides, and allosterically inhibited by phosphoenolpyruvate.</text>
</comment>
<keyword evidence="9 15" id="KW-0547">Nucleotide-binding</keyword>
<organism evidence="17 18">
    <name type="scientific">Streptococcus danieliae</name>
    <dbReference type="NCBI Taxonomy" id="747656"/>
    <lineage>
        <taxon>Bacteria</taxon>
        <taxon>Bacillati</taxon>
        <taxon>Bacillota</taxon>
        <taxon>Bacilli</taxon>
        <taxon>Lactobacillales</taxon>
        <taxon>Streptococcaceae</taxon>
        <taxon>Streptococcus</taxon>
    </lineage>
</organism>
<keyword evidence="11 15" id="KW-0067">ATP-binding</keyword>
<dbReference type="InterPro" id="IPR000023">
    <property type="entry name" value="Phosphofructokinase_dom"/>
</dbReference>
<dbReference type="PROSITE" id="PS00433">
    <property type="entry name" value="PHOSPHOFRUCTOKINASE"/>
    <property type="match status" value="1"/>
</dbReference>
<gene>
    <name evidence="15 17" type="primary">pfkA</name>
    <name evidence="17" type="ORF">HZY94_03325</name>
</gene>
<protein>
    <recommendedName>
        <fullName evidence="15">ATP-dependent 6-phosphofructokinase</fullName>
        <shortName evidence="15">ATP-PFK</shortName>
        <shortName evidence="15">Phosphofructokinase</shortName>
        <ecNumber evidence="15">2.7.1.11</ecNumber>
    </recommendedName>
    <alternativeName>
        <fullName evidence="15">Phosphohexokinase</fullName>
    </alternativeName>
</protein>
<comment type="similarity">
    <text evidence="15">Belongs to the phosphofructokinase type A (PFKA) family. ATP-dependent PFK group I subfamily. Prokaryotic clade 'B1' sub-subfamily.</text>
</comment>
<evidence type="ECO:0000256" key="9">
    <source>
        <dbReference type="ARBA" id="ARBA00022741"/>
    </source>
</evidence>
<dbReference type="GO" id="GO:0048029">
    <property type="term" value="F:monosaccharide binding"/>
    <property type="evidence" value="ECO:0007669"/>
    <property type="project" value="TreeGrafter"/>
</dbReference>
<feature type="binding site" description="in other chain" evidence="15">
    <location>
        <begin position="125"/>
        <end position="127"/>
    </location>
    <ligand>
        <name>substrate</name>
        <note>ligand shared between dimeric partners</note>
    </ligand>
</feature>
<dbReference type="Proteomes" id="UP000589521">
    <property type="component" value="Unassembled WGS sequence"/>
</dbReference>
<feature type="active site" description="Proton acceptor" evidence="15">
    <location>
        <position position="127"/>
    </location>
</feature>